<dbReference type="PANTHER" id="PTHR12820:SF0">
    <property type="entry name" value="VACUOLAR PROTEIN SORTING-ASSOCIATED PROTEIN 53 HOMOLOG"/>
    <property type="match status" value="1"/>
</dbReference>
<dbReference type="GO" id="GO:0005829">
    <property type="term" value="C:cytosol"/>
    <property type="evidence" value="ECO:0007669"/>
    <property type="project" value="GOC"/>
</dbReference>
<evidence type="ECO:0000256" key="5">
    <source>
        <dbReference type="ARBA" id="ARBA00023034"/>
    </source>
</evidence>
<dbReference type="Pfam" id="PF04100">
    <property type="entry name" value="Vps53_N"/>
    <property type="match status" value="1"/>
</dbReference>
<feature type="region of interest" description="Disordered" evidence="7">
    <location>
        <begin position="761"/>
        <end position="792"/>
    </location>
</feature>
<feature type="domain" description="Vps53 C-terminal" evidence="9">
    <location>
        <begin position="629"/>
        <end position="710"/>
    </location>
</feature>
<feature type="domain" description="Vps53 N-terminal" evidence="8">
    <location>
        <begin position="24"/>
        <end position="390"/>
    </location>
</feature>
<evidence type="ECO:0000256" key="6">
    <source>
        <dbReference type="ARBA" id="ARBA00023136"/>
    </source>
</evidence>
<dbReference type="GO" id="GO:0000938">
    <property type="term" value="C:GARP complex"/>
    <property type="evidence" value="ECO:0007669"/>
    <property type="project" value="InterPro"/>
</dbReference>
<evidence type="ECO:0000256" key="7">
    <source>
        <dbReference type="SAM" id="MobiDB-lite"/>
    </source>
</evidence>
<comment type="caution">
    <text evidence="10">The sequence shown here is derived from an EMBL/GenBank/DDBJ whole genome shotgun (WGS) entry which is preliminary data.</text>
</comment>
<dbReference type="InterPro" id="IPR007234">
    <property type="entry name" value="Vps53_N"/>
</dbReference>
<dbReference type="InterPro" id="IPR031745">
    <property type="entry name" value="Vps53_C"/>
</dbReference>
<name>A0A427Y852_9TREE</name>
<dbReference type="Gene3D" id="1.10.357.110">
    <property type="entry name" value="Vacuolar protein sorting-associated protein 53, C-terminus"/>
    <property type="match status" value="1"/>
</dbReference>
<comment type="subcellular location">
    <subcellularLocation>
        <location evidence="2">Endosome membrane</location>
        <topology evidence="2">Peripheral membrane protein</topology>
    </subcellularLocation>
    <subcellularLocation>
        <location evidence="1">Golgi apparatus</location>
        <location evidence="1">trans-Golgi network membrane</location>
        <topology evidence="1">Peripheral membrane protein</topology>
    </subcellularLocation>
</comment>
<evidence type="ECO:0000256" key="1">
    <source>
        <dbReference type="ARBA" id="ARBA00004150"/>
    </source>
</evidence>
<feature type="compositionally biased region" description="Polar residues" evidence="7">
    <location>
        <begin position="1"/>
        <end position="11"/>
    </location>
</feature>
<sequence length="807" mass="90285">MAPEINGSSNDHAGPSSPAETTEKVMTRLAQSFPDPSSLARHQQIQARLQLEILDVKDKVARLKAELRRDQDPSKMSRIQSQIGQLMLQINVIREKAAEAEAIVKNITTDVQRLDVAKRNLTGAIQTLERWAMLKQAHQQLKELLPTRRYRDMSQALAAVMQLLTPLRSLSTVPAVAELFKAAEDDRKRAQEKVAAEMDTFFRNDPNRPPELKVVTEVCMVIDVLGGDFKNHIVERYLQLQLAEYRRIFRSTDEAGQLDNVPRRYAWFRRVVKHHDEENATLFPPSWDVTRLLVASFAEYTRADLANVLGKGQPNVATLLEALQATLDFEAAFAKRFEKPFAEITAGGILSQSLANATTTNWTISSVFDPYFGVYVEAQDRAIADMLSAYRGARSRSSMEGVMSRESEDVPVPTVLPSSTELFYFYGQTLEQCGKYTTGEPMRRLAKVFAKWLKIYSDEVLLAGLKKVDPASRRSMEGRANLNEIKTACMILNTADYCQNTSLQLEERVRDKIAAEFKEDISFQAERDTFTTVMSTCISFILRELEATCEPAFAAILKTPWIHLENVSGRSAYIVDLVGSIKQVAEIVRARVESKKYIRNFADKAVGLVITRFTQSVIRSRPLKKIGAEQILLDVQAVKACLLDLPEPHPESGSNVYTKYVTKNTGQLETMLKVVLAPDDPPEGFVQNYCLLIGDRAFTNFQKILDLKGTPRNDQQKLLDIFLSVTSTKDDLSDTSFLTHLDMDPPSGQIVTSPSSANLFSPTATSGGGLPNLLRSGSGEGGERDRTDTSKAFGDFRRLVSFATRRE</sequence>
<gene>
    <name evidence="10" type="primary">VPS53</name>
    <name evidence="10" type="ORF">EHS25_003191</name>
</gene>
<feature type="region of interest" description="Disordered" evidence="7">
    <location>
        <begin position="1"/>
        <end position="23"/>
    </location>
</feature>
<evidence type="ECO:0000259" key="9">
    <source>
        <dbReference type="Pfam" id="PF16854"/>
    </source>
</evidence>
<dbReference type="GO" id="GO:0010008">
    <property type="term" value="C:endosome membrane"/>
    <property type="evidence" value="ECO:0007669"/>
    <property type="project" value="UniProtKB-SubCell"/>
</dbReference>
<evidence type="ECO:0000256" key="4">
    <source>
        <dbReference type="ARBA" id="ARBA00022753"/>
    </source>
</evidence>
<evidence type="ECO:0000256" key="3">
    <source>
        <dbReference type="ARBA" id="ARBA00008628"/>
    </source>
</evidence>
<accession>A0A427Y852</accession>
<dbReference type="Proteomes" id="UP000279259">
    <property type="component" value="Unassembled WGS sequence"/>
</dbReference>
<reference evidence="10 11" key="1">
    <citation type="submission" date="2018-11" db="EMBL/GenBank/DDBJ databases">
        <title>Genome sequence of Saitozyma podzolica DSM 27192.</title>
        <authorList>
            <person name="Aliyu H."/>
            <person name="Gorte O."/>
            <person name="Ochsenreither K."/>
        </authorList>
    </citation>
    <scope>NUCLEOTIDE SEQUENCE [LARGE SCALE GENOMIC DNA]</scope>
    <source>
        <strain evidence="10 11">DSM 27192</strain>
    </source>
</reference>
<dbReference type="STRING" id="1890683.A0A427Y852"/>
<keyword evidence="11" id="KW-1185">Reference proteome</keyword>
<dbReference type="EMBL" id="RSCD01000017">
    <property type="protein sequence ID" value="RSH87282.1"/>
    <property type="molecule type" value="Genomic_DNA"/>
</dbReference>
<dbReference type="OrthoDB" id="10261632at2759"/>
<comment type="similarity">
    <text evidence="3">Belongs to the VPS53 family.</text>
</comment>
<dbReference type="InterPro" id="IPR038260">
    <property type="entry name" value="Vps53_C_sf"/>
</dbReference>
<dbReference type="FunFam" id="1.10.357.110:FF:000004">
    <property type="entry name" value="Vacuolar-sorting protein 53 long isoform"/>
    <property type="match status" value="1"/>
</dbReference>
<dbReference type="AlphaFoldDB" id="A0A427Y852"/>
<proteinExistence type="inferred from homology"/>
<evidence type="ECO:0000259" key="8">
    <source>
        <dbReference type="Pfam" id="PF04100"/>
    </source>
</evidence>
<keyword evidence="5" id="KW-0333">Golgi apparatus</keyword>
<keyword evidence="4" id="KW-0967">Endosome</keyword>
<evidence type="ECO:0000313" key="11">
    <source>
        <dbReference type="Proteomes" id="UP000279259"/>
    </source>
</evidence>
<dbReference type="Pfam" id="PF16854">
    <property type="entry name" value="VPS53_C"/>
    <property type="match status" value="1"/>
</dbReference>
<keyword evidence="6" id="KW-0472">Membrane</keyword>
<evidence type="ECO:0000313" key="10">
    <source>
        <dbReference type="EMBL" id="RSH87282.1"/>
    </source>
</evidence>
<organism evidence="10 11">
    <name type="scientific">Saitozyma podzolica</name>
    <dbReference type="NCBI Taxonomy" id="1890683"/>
    <lineage>
        <taxon>Eukaryota</taxon>
        <taxon>Fungi</taxon>
        <taxon>Dikarya</taxon>
        <taxon>Basidiomycota</taxon>
        <taxon>Agaricomycotina</taxon>
        <taxon>Tremellomycetes</taxon>
        <taxon>Tremellales</taxon>
        <taxon>Trimorphomycetaceae</taxon>
        <taxon>Saitozyma</taxon>
    </lineage>
</organism>
<dbReference type="InterPro" id="IPR039766">
    <property type="entry name" value="Vps53"/>
</dbReference>
<protein>
    <submittedName>
        <fullName evidence="10">Vacuolar protein sorting-associated protein 53</fullName>
    </submittedName>
</protein>
<dbReference type="PANTHER" id="PTHR12820">
    <property type="entry name" value="VACUOLAR SORTING PROTEIN 53"/>
    <property type="match status" value="1"/>
</dbReference>
<dbReference type="GO" id="GO:0042147">
    <property type="term" value="P:retrograde transport, endosome to Golgi"/>
    <property type="evidence" value="ECO:0007669"/>
    <property type="project" value="InterPro"/>
</dbReference>
<evidence type="ECO:0000256" key="2">
    <source>
        <dbReference type="ARBA" id="ARBA00004481"/>
    </source>
</evidence>
<feature type="compositionally biased region" description="Basic and acidic residues" evidence="7">
    <location>
        <begin position="781"/>
        <end position="792"/>
    </location>
</feature>